<dbReference type="SUPFAM" id="SSF89957">
    <property type="entry name" value="MTH1187/YkoF-like"/>
    <property type="match status" value="1"/>
</dbReference>
<keyword evidence="4" id="KW-1185">Reference proteome</keyword>
<dbReference type="InterPro" id="IPR029756">
    <property type="entry name" value="MTH1187/YkoF-like"/>
</dbReference>
<proteinExistence type="inferred from homology"/>
<name>A0ABP1DES1_9APHY</name>
<dbReference type="Gene3D" id="3.30.70.930">
    <property type="match status" value="1"/>
</dbReference>
<dbReference type="EMBL" id="OZ037946">
    <property type="protein sequence ID" value="CAL1705533.1"/>
    <property type="molecule type" value="Genomic_DNA"/>
</dbReference>
<organism evidence="3 4">
    <name type="scientific">Somion occarium</name>
    <dbReference type="NCBI Taxonomy" id="3059160"/>
    <lineage>
        <taxon>Eukaryota</taxon>
        <taxon>Fungi</taxon>
        <taxon>Dikarya</taxon>
        <taxon>Basidiomycota</taxon>
        <taxon>Agaricomycotina</taxon>
        <taxon>Agaricomycetes</taxon>
        <taxon>Polyporales</taxon>
        <taxon>Cerrenaceae</taxon>
        <taxon>Somion</taxon>
    </lineage>
</organism>
<evidence type="ECO:0000313" key="4">
    <source>
        <dbReference type="Proteomes" id="UP001497453"/>
    </source>
</evidence>
<accession>A0ABP1DES1</accession>
<protein>
    <recommendedName>
        <fullName evidence="2">Thiamine-binding protein domain-containing protein</fullName>
    </recommendedName>
</protein>
<dbReference type="Proteomes" id="UP001497453">
    <property type="component" value="Chromosome 3"/>
</dbReference>
<dbReference type="Pfam" id="PF01910">
    <property type="entry name" value="Thiamine_BP"/>
    <property type="match status" value="1"/>
</dbReference>
<dbReference type="PANTHER" id="PTHR33777:SF1">
    <property type="entry name" value="UPF0045 PROTEIN ECM15"/>
    <property type="match status" value="1"/>
</dbReference>
<evidence type="ECO:0000259" key="2">
    <source>
        <dbReference type="Pfam" id="PF01910"/>
    </source>
</evidence>
<dbReference type="InterPro" id="IPR051614">
    <property type="entry name" value="UPF0045_domain"/>
</dbReference>
<sequence>MASQDMYALADFCLNPMGTEASIAEYVAECVRVVKKSGLKYHVHGYGTNIEGPWDDVVKAVQECHVAVHAKGAPRIHTDLRIGTRVDHKIVPGTGIENQVKRVEEILAKE</sequence>
<feature type="domain" description="Thiamine-binding protein" evidence="2">
    <location>
        <begin position="10"/>
        <end position="89"/>
    </location>
</feature>
<comment type="similarity">
    <text evidence="1">Belongs to the UPF0045 family.</text>
</comment>
<dbReference type="NCBIfam" id="TIGR00106">
    <property type="entry name" value="MTH1187 family thiamine-binding protein"/>
    <property type="match status" value="1"/>
</dbReference>
<gene>
    <name evidence="3" type="ORF">GFSPODELE1_LOCUS5468</name>
</gene>
<evidence type="ECO:0000313" key="3">
    <source>
        <dbReference type="EMBL" id="CAL1705533.1"/>
    </source>
</evidence>
<evidence type="ECO:0000256" key="1">
    <source>
        <dbReference type="ARBA" id="ARBA00010272"/>
    </source>
</evidence>
<reference evidence="4" key="1">
    <citation type="submission" date="2024-04" db="EMBL/GenBank/DDBJ databases">
        <authorList>
            <person name="Shaw F."/>
            <person name="Minotto A."/>
        </authorList>
    </citation>
    <scope>NUCLEOTIDE SEQUENCE [LARGE SCALE GENOMIC DNA]</scope>
</reference>
<dbReference type="PANTHER" id="PTHR33777">
    <property type="entry name" value="UPF0045 PROTEIN ECM15"/>
    <property type="match status" value="1"/>
</dbReference>
<dbReference type="InterPro" id="IPR002767">
    <property type="entry name" value="Thiamine_BP"/>
</dbReference>